<evidence type="ECO:0000313" key="2">
    <source>
        <dbReference type="EMBL" id="PQB06309.1"/>
    </source>
</evidence>
<name>A0A2S7KUJ4_9FLAO</name>
<gene>
    <name evidence="2" type="ORF">BST83_03270</name>
</gene>
<comment type="caution">
    <text evidence="2">The sequence shown here is derived from an EMBL/GenBank/DDBJ whole genome shotgun (WGS) entry which is preliminary data.</text>
</comment>
<evidence type="ECO:0000259" key="1">
    <source>
        <dbReference type="Pfam" id="PF13380"/>
    </source>
</evidence>
<sequence>MKNVTLVLGASANPNRYSNIAIKRLLDKKLFVKALGIKKGKVVTIKIDDEKQDYKNIDTVTLYLNPKRQEEYYNYIIGLKPRRVIFNPGAENEEFVKLLEENSIEPVIACTLVMLSINEY</sequence>
<dbReference type="SUPFAM" id="SSF51735">
    <property type="entry name" value="NAD(P)-binding Rossmann-fold domains"/>
    <property type="match status" value="1"/>
</dbReference>
<dbReference type="Pfam" id="PF13380">
    <property type="entry name" value="CoA_binding_2"/>
    <property type="match status" value="1"/>
</dbReference>
<keyword evidence="3" id="KW-1185">Reference proteome</keyword>
<dbReference type="OrthoDB" id="708726at2"/>
<organism evidence="2 3">
    <name type="scientific">Polaribacter filamentus</name>
    <dbReference type="NCBI Taxonomy" id="53483"/>
    <lineage>
        <taxon>Bacteria</taxon>
        <taxon>Pseudomonadati</taxon>
        <taxon>Bacteroidota</taxon>
        <taxon>Flavobacteriia</taxon>
        <taxon>Flavobacteriales</taxon>
        <taxon>Flavobacteriaceae</taxon>
    </lineage>
</organism>
<accession>A0A2S7KUJ4</accession>
<dbReference type="InterPro" id="IPR003781">
    <property type="entry name" value="CoA-bd"/>
</dbReference>
<dbReference type="Proteomes" id="UP000239522">
    <property type="component" value="Unassembled WGS sequence"/>
</dbReference>
<protein>
    <submittedName>
        <fullName evidence="2">CoA-binding protein</fullName>
    </submittedName>
</protein>
<proteinExistence type="predicted"/>
<dbReference type="EMBL" id="MQUA01000013">
    <property type="protein sequence ID" value="PQB06309.1"/>
    <property type="molecule type" value="Genomic_DNA"/>
</dbReference>
<evidence type="ECO:0000313" key="3">
    <source>
        <dbReference type="Proteomes" id="UP000239522"/>
    </source>
</evidence>
<feature type="domain" description="CoA-binding" evidence="1">
    <location>
        <begin position="5"/>
        <end position="115"/>
    </location>
</feature>
<reference evidence="2 3" key="1">
    <citation type="submission" date="2016-11" db="EMBL/GenBank/DDBJ databases">
        <title>Trade-off between light-utilization and light-protection in marine flavobacteria.</title>
        <authorList>
            <person name="Kumagai Y."/>
        </authorList>
    </citation>
    <scope>NUCLEOTIDE SEQUENCE [LARGE SCALE GENOMIC DNA]</scope>
    <source>
        <strain evidence="2 3">ATCC 700397</strain>
    </source>
</reference>
<dbReference type="RefSeq" id="WP_104808559.1">
    <property type="nucleotide sequence ID" value="NZ_MQUA01000013.1"/>
</dbReference>
<dbReference type="Gene3D" id="3.40.50.720">
    <property type="entry name" value="NAD(P)-binding Rossmann-like Domain"/>
    <property type="match status" value="1"/>
</dbReference>
<dbReference type="AlphaFoldDB" id="A0A2S7KUJ4"/>
<dbReference type="InterPro" id="IPR036291">
    <property type="entry name" value="NAD(P)-bd_dom_sf"/>
</dbReference>